<sequence length="293" mass="33482">MNNLALKKIHLHFISNLLCYNSFFSSRRIIRKEYILIILIFFSITAKAQFFTQNLGLTDLNPFPNDLGIYTPATSNRPPSTNYGTILGLRYWAGQGGSDWRTQLVFTTEKDFYFRQSNNTAGTVWSEWFKIYHSGNLNNSTSDFNANRLIAKELTINNNGIKVLLSASGNSYINSGNFGIGNMDPQNKLDVNGTIHSKEVKVDMIGWSDYVFKKDYVLPTLDEVEKHINENGHLQNIPSEKEVLKNGVNLGEMNAKLLEKIEELTLYIIDLNKKIKQQDEKLEEISQKTKIKK</sequence>
<evidence type="ECO:0000313" key="3">
    <source>
        <dbReference type="EMBL" id="MDX6191111.1"/>
    </source>
</evidence>
<proteinExistence type="predicted"/>
<accession>A0ABU4RFR3</accession>
<keyword evidence="2" id="KW-1133">Transmembrane helix</keyword>
<keyword evidence="2" id="KW-0472">Membrane</keyword>
<protein>
    <submittedName>
        <fullName evidence="3">Pyocin knob domain-containing protein</fullName>
    </submittedName>
</protein>
<keyword evidence="2" id="KW-0812">Transmembrane</keyword>
<keyword evidence="4" id="KW-1185">Reference proteome</keyword>
<reference evidence="3 4" key="1">
    <citation type="submission" date="2023-11" db="EMBL/GenBank/DDBJ databases">
        <title>Unpublished Manusciprt.</title>
        <authorList>
            <person name="Saticioglu I.B."/>
            <person name="Ay H."/>
            <person name="Ajmi N."/>
            <person name="Altun S."/>
            <person name="Duman M."/>
        </authorList>
    </citation>
    <scope>NUCLEOTIDE SEQUENCE [LARGE SCALE GENOMIC DNA]</scope>
    <source>
        <strain evidence="3 4">Fl-318</strain>
    </source>
</reference>
<dbReference type="CDD" id="cd19958">
    <property type="entry name" value="pyocin_knob"/>
    <property type="match status" value="1"/>
</dbReference>
<comment type="caution">
    <text evidence="3">The sequence shown here is derived from an EMBL/GenBank/DDBJ whole genome shotgun (WGS) entry which is preliminary data.</text>
</comment>
<gene>
    <name evidence="3" type="ORF">SGQ83_17275</name>
</gene>
<keyword evidence="1" id="KW-0175">Coiled coil</keyword>
<name>A0ABU4RFR3_9FLAO</name>
<dbReference type="EMBL" id="JAWXVI010000009">
    <property type="protein sequence ID" value="MDX6191111.1"/>
    <property type="molecule type" value="Genomic_DNA"/>
</dbReference>
<organism evidence="3 4">
    <name type="scientific">Flavobacterium cupriresistens</name>
    <dbReference type="NCBI Taxonomy" id="2893885"/>
    <lineage>
        <taxon>Bacteria</taxon>
        <taxon>Pseudomonadati</taxon>
        <taxon>Bacteroidota</taxon>
        <taxon>Flavobacteriia</taxon>
        <taxon>Flavobacteriales</taxon>
        <taxon>Flavobacteriaceae</taxon>
        <taxon>Flavobacterium</taxon>
    </lineage>
</organism>
<evidence type="ECO:0000313" key="4">
    <source>
        <dbReference type="Proteomes" id="UP001273350"/>
    </source>
</evidence>
<evidence type="ECO:0000256" key="1">
    <source>
        <dbReference type="SAM" id="Coils"/>
    </source>
</evidence>
<evidence type="ECO:0000256" key="2">
    <source>
        <dbReference type="SAM" id="Phobius"/>
    </source>
</evidence>
<dbReference type="Proteomes" id="UP001273350">
    <property type="component" value="Unassembled WGS sequence"/>
</dbReference>
<feature type="coiled-coil region" evidence="1">
    <location>
        <begin position="254"/>
        <end position="288"/>
    </location>
</feature>
<dbReference type="RefSeq" id="WP_230002964.1">
    <property type="nucleotide sequence ID" value="NZ_CP087134.1"/>
</dbReference>
<feature type="transmembrane region" description="Helical" evidence="2">
    <location>
        <begin position="34"/>
        <end position="52"/>
    </location>
</feature>